<organism evidence="1 2">
    <name type="scientific">Paragonimus westermani</name>
    <dbReference type="NCBI Taxonomy" id="34504"/>
    <lineage>
        <taxon>Eukaryota</taxon>
        <taxon>Metazoa</taxon>
        <taxon>Spiralia</taxon>
        <taxon>Lophotrochozoa</taxon>
        <taxon>Platyhelminthes</taxon>
        <taxon>Trematoda</taxon>
        <taxon>Digenea</taxon>
        <taxon>Plagiorchiida</taxon>
        <taxon>Troglotremata</taxon>
        <taxon>Troglotrematidae</taxon>
        <taxon>Paragonimus</taxon>
    </lineage>
</organism>
<keyword evidence="2" id="KW-1185">Reference proteome</keyword>
<evidence type="ECO:0000313" key="1">
    <source>
        <dbReference type="EMBL" id="KAF8567879.1"/>
    </source>
</evidence>
<name>A0A8T0DJ09_9TREM</name>
<proteinExistence type="predicted"/>
<dbReference type="AlphaFoldDB" id="A0A8T0DJ09"/>
<accession>A0A8T0DJ09</accession>
<dbReference type="Proteomes" id="UP000699462">
    <property type="component" value="Unassembled WGS sequence"/>
</dbReference>
<sequence length="97" mass="11337">MAFGGGEFTIGVCGTSDSMLCFRILILLCVHVWHFRYRVLPRLSRALMFVDMFWLLACGFGEFDREAFFLLVCFMSVLVTRMEFMWGSCWVLDTRIL</sequence>
<gene>
    <name evidence="1" type="ORF">P879_07092</name>
</gene>
<protein>
    <submittedName>
        <fullName evidence="1">Uncharacterized protein</fullName>
    </submittedName>
</protein>
<dbReference type="EMBL" id="JTDF01003340">
    <property type="protein sequence ID" value="KAF8567879.1"/>
    <property type="molecule type" value="Genomic_DNA"/>
</dbReference>
<evidence type="ECO:0000313" key="2">
    <source>
        <dbReference type="Proteomes" id="UP000699462"/>
    </source>
</evidence>
<comment type="caution">
    <text evidence="1">The sequence shown here is derived from an EMBL/GenBank/DDBJ whole genome shotgun (WGS) entry which is preliminary data.</text>
</comment>
<reference evidence="1 2" key="1">
    <citation type="submission" date="2019-07" db="EMBL/GenBank/DDBJ databases">
        <title>Annotation for the trematode Paragonimus westermani.</title>
        <authorList>
            <person name="Choi Y.-J."/>
        </authorList>
    </citation>
    <scope>NUCLEOTIDE SEQUENCE [LARGE SCALE GENOMIC DNA]</scope>
    <source>
        <strain evidence="1">180907_Pwestermani</strain>
    </source>
</reference>